<gene>
    <name evidence="2" type="ORF">PAM7066_02352</name>
</gene>
<sequence length="209" mass="22521">MMRLPFNAAQMKRFLSAIPTAILLAASNQVFAAESYGKAPESTAFVFGGALTADDMQRSASPLAVDYDGNGIIGAGLQSFYFDLDWVRVGGEVGLAFRFGQSSTSEVWAGPVARLDPLKLGNDLRITPSITVGLSMVSDAQVGREADQEREYEGNASLLFYLGPEISVSFREDAPSIFWRLHHRSGAGKTLGNMKGATNANVIGVRYIF</sequence>
<feature type="chain" id="PRO_5010994903" description="Lipid A 3-O-deacylase (PagL)" evidence="1">
    <location>
        <begin position="33"/>
        <end position="209"/>
    </location>
</feature>
<evidence type="ECO:0008006" key="4">
    <source>
        <dbReference type="Google" id="ProtNLM"/>
    </source>
</evidence>
<evidence type="ECO:0000256" key="1">
    <source>
        <dbReference type="SAM" id="SignalP"/>
    </source>
</evidence>
<proteinExistence type="predicted"/>
<feature type="signal peptide" evidence="1">
    <location>
        <begin position="1"/>
        <end position="32"/>
    </location>
</feature>
<reference evidence="2 3" key="1">
    <citation type="submission" date="2017-03" db="EMBL/GenBank/DDBJ databases">
        <authorList>
            <person name="Afonso C.L."/>
            <person name="Miller P.J."/>
            <person name="Scott M.A."/>
            <person name="Spackman E."/>
            <person name="Goraichik I."/>
            <person name="Dimitrov K.M."/>
            <person name="Suarez D.L."/>
            <person name="Swayne D.E."/>
        </authorList>
    </citation>
    <scope>NUCLEOTIDE SEQUENCE [LARGE SCALE GENOMIC DNA]</scope>
    <source>
        <strain evidence="2 3">CECT 7066</strain>
    </source>
</reference>
<dbReference type="EMBL" id="FWFV01000006">
    <property type="protein sequence ID" value="SLN51524.1"/>
    <property type="molecule type" value="Genomic_DNA"/>
</dbReference>
<protein>
    <recommendedName>
        <fullName evidence="4">Lipid A 3-O-deacylase (PagL)</fullName>
    </recommendedName>
</protein>
<evidence type="ECO:0000313" key="2">
    <source>
        <dbReference type="EMBL" id="SLN51524.1"/>
    </source>
</evidence>
<keyword evidence="1" id="KW-0732">Signal</keyword>
<keyword evidence="3" id="KW-1185">Reference proteome</keyword>
<organism evidence="2 3">
    <name type="scientific">Palleronia marisminoris</name>
    <dbReference type="NCBI Taxonomy" id="315423"/>
    <lineage>
        <taxon>Bacteria</taxon>
        <taxon>Pseudomonadati</taxon>
        <taxon>Pseudomonadota</taxon>
        <taxon>Alphaproteobacteria</taxon>
        <taxon>Rhodobacterales</taxon>
        <taxon>Roseobacteraceae</taxon>
        <taxon>Palleronia</taxon>
    </lineage>
</organism>
<dbReference type="Proteomes" id="UP000193870">
    <property type="component" value="Unassembled WGS sequence"/>
</dbReference>
<accession>A0A1Y5SXZ3</accession>
<evidence type="ECO:0000313" key="3">
    <source>
        <dbReference type="Proteomes" id="UP000193870"/>
    </source>
</evidence>
<dbReference type="AlphaFoldDB" id="A0A1Y5SXZ3"/>
<name>A0A1Y5SXZ3_9RHOB</name>